<dbReference type="PANTHER" id="PTHR33337:SF40">
    <property type="entry name" value="CENP-V_GFA DOMAIN-CONTAINING PROTEIN-RELATED"/>
    <property type="match status" value="1"/>
</dbReference>
<keyword evidence="4" id="KW-0456">Lyase</keyword>
<gene>
    <name evidence="6" type="ORF">D3H34_12410</name>
</gene>
<evidence type="ECO:0000256" key="2">
    <source>
        <dbReference type="ARBA" id="ARBA00022723"/>
    </source>
</evidence>
<organism evidence="6 7">
    <name type="scientific">Acidovorax cavernicola</name>
    <dbReference type="NCBI Taxonomy" id="1675792"/>
    <lineage>
        <taxon>Bacteria</taxon>
        <taxon>Pseudomonadati</taxon>
        <taxon>Pseudomonadota</taxon>
        <taxon>Betaproteobacteria</taxon>
        <taxon>Burkholderiales</taxon>
        <taxon>Comamonadaceae</taxon>
        <taxon>Acidovorax</taxon>
    </lineage>
</organism>
<feature type="domain" description="CENP-V/GFA" evidence="5">
    <location>
        <begin position="19"/>
        <end position="119"/>
    </location>
</feature>
<evidence type="ECO:0000256" key="3">
    <source>
        <dbReference type="ARBA" id="ARBA00022833"/>
    </source>
</evidence>
<evidence type="ECO:0000256" key="4">
    <source>
        <dbReference type="ARBA" id="ARBA00023239"/>
    </source>
</evidence>
<dbReference type="InterPro" id="IPR011057">
    <property type="entry name" value="Mss4-like_sf"/>
</dbReference>
<dbReference type="SUPFAM" id="SSF51316">
    <property type="entry name" value="Mss4-like"/>
    <property type="match status" value="1"/>
</dbReference>
<protein>
    <submittedName>
        <fullName evidence="6">GFA family protein</fullName>
    </submittedName>
</protein>
<dbReference type="AlphaFoldDB" id="A0A9X8D5C9"/>
<accession>A0A9X8D5C9</accession>
<keyword evidence="7" id="KW-1185">Reference proteome</keyword>
<dbReference type="PROSITE" id="PS51891">
    <property type="entry name" value="CENP_V_GFA"/>
    <property type="match status" value="1"/>
</dbReference>
<dbReference type="InterPro" id="IPR006913">
    <property type="entry name" value="CENP-V/GFA"/>
</dbReference>
<dbReference type="RefSeq" id="WP_119553761.1">
    <property type="nucleotide sequence ID" value="NZ_QXMN01000012.1"/>
</dbReference>
<dbReference type="PANTHER" id="PTHR33337">
    <property type="entry name" value="GFA DOMAIN-CONTAINING PROTEIN"/>
    <property type="match status" value="1"/>
</dbReference>
<dbReference type="GO" id="GO:0016846">
    <property type="term" value="F:carbon-sulfur lyase activity"/>
    <property type="evidence" value="ECO:0007669"/>
    <property type="project" value="InterPro"/>
</dbReference>
<dbReference type="Pfam" id="PF04828">
    <property type="entry name" value="GFA"/>
    <property type="match status" value="1"/>
</dbReference>
<sequence length="169" mass="18724">MSTQNHTPQDTASDWQLPWTGGCRCGQVRLRITAPPLLAMACHCTGCQRMSASAFSLSLAIPTPGFEVVSGEPVIGGLHGDESHHFFCPHCKSWMFTRTEGMDEFVNLRATMLDRHEWVVPFAETWTDEKLPWATTPAKHSFGKLPEFSAFPAMIQAYAQEGMRPAAKA</sequence>
<proteinExistence type="inferred from homology"/>
<comment type="caution">
    <text evidence="6">The sequence shown here is derived from an EMBL/GenBank/DDBJ whole genome shotgun (WGS) entry which is preliminary data.</text>
</comment>
<dbReference type="GO" id="GO:0046872">
    <property type="term" value="F:metal ion binding"/>
    <property type="evidence" value="ECO:0007669"/>
    <property type="project" value="UniProtKB-KW"/>
</dbReference>
<evidence type="ECO:0000259" key="5">
    <source>
        <dbReference type="PROSITE" id="PS51891"/>
    </source>
</evidence>
<dbReference type="OrthoDB" id="327703at2"/>
<dbReference type="Gene3D" id="3.90.1590.10">
    <property type="entry name" value="glutathione-dependent formaldehyde- activating enzyme (gfa)"/>
    <property type="match status" value="1"/>
</dbReference>
<name>A0A9X8D5C9_9BURK</name>
<dbReference type="Proteomes" id="UP000265619">
    <property type="component" value="Unassembled WGS sequence"/>
</dbReference>
<keyword evidence="2" id="KW-0479">Metal-binding</keyword>
<evidence type="ECO:0000256" key="1">
    <source>
        <dbReference type="ARBA" id="ARBA00005495"/>
    </source>
</evidence>
<reference evidence="6 7" key="1">
    <citation type="submission" date="2018-09" db="EMBL/GenBank/DDBJ databases">
        <title>Acidovorax cavernicola nov. sp. isolated from Gruta de las Maravillas (Aracena, Spain).</title>
        <authorList>
            <person name="Jurado V."/>
            <person name="Gutierrez-Patricio S."/>
            <person name="Gonzalez-Pimentel J.L."/>
            <person name="Miller A.Z."/>
            <person name="Laiz L."/>
            <person name="Saiz-Jimenez C."/>
        </authorList>
    </citation>
    <scope>NUCLEOTIDE SEQUENCE [LARGE SCALE GENOMIC DNA]</scope>
    <source>
        <strain evidence="6 7">1011MAR4D40.2</strain>
    </source>
</reference>
<comment type="similarity">
    <text evidence="1">Belongs to the Gfa family.</text>
</comment>
<evidence type="ECO:0000313" key="6">
    <source>
        <dbReference type="EMBL" id="RIX80607.1"/>
    </source>
</evidence>
<dbReference type="EMBL" id="QXMN01000012">
    <property type="protein sequence ID" value="RIX80607.1"/>
    <property type="molecule type" value="Genomic_DNA"/>
</dbReference>
<evidence type="ECO:0000313" key="7">
    <source>
        <dbReference type="Proteomes" id="UP000265619"/>
    </source>
</evidence>
<keyword evidence="3" id="KW-0862">Zinc</keyword>